<dbReference type="PANTHER" id="PTHR12143:SF43">
    <property type="entry name" value="PUTATIVE-RELATED"/>
    <property type="match status" value="1"/>
</dbReference>
<dbReference type="Gene3D" id="3.30.2080.10">
    <property type="entry name" value="GH92 mannosidase domain"/>
    <property type="match status" value="1"/>
</dbReference>
<feature type="region of interest" description="Disordered" evidence="1">
    <location>
        <begin position="785"/>
        <end position="807"/>
    </location>
</feature>
<dbReference type="FunFam" id="3.30.2080.10:FF:000001">
    <property type="entry name" value="Alpha-1,2-mannosidase subfamily"/>
    <property type="match status" value="1"/>
</dbReference>
<dbReference type="OrthoDB" id="9804511at2"/>
<comment type="caution">
    <text evidence="4">The sequence shown here is derived from an EMBL/GenBank/DDBJ whole genome shotgun (WGS) entry which is preliminary data.</text>
</comment>
<dbReference type="GO" id="GO:0005975">
    <property type="term" value="P:carbohydrate metabolic process"/>
    <property type="evidence" value="ECO:0007669"/>
    <property type="project" value="InterPro"/>
</dbReference>
<dbReference type="InterPro" id="IPR041371">
    <property type="entry name" value="GH92_N"/>
</dbReference>
<dbReference type="Pfam" id="PF17678">
    <property type="entry name" value="Glyco_hydro_92N"/>
    <property type="match status" value="1"/>
</dbReference>
<dbReference type="GO" id="GO:0000224">
    <property type="term" value="F:peptide-N4-(N-acetyl-beta-glucosaminyl)asparagine amidase activity"/>
    <property type="evidence" value="ECO:0007669"/>
    <property type="project" value="TreeGrafter"/>
</dbReference>
<dbReference type="Gene3D" id="1.20.1050.60">
    <property type="entry name" value="alpha-1,2-mannosidase"/>
    <property type="match status" value="1"/>
</dbReference>
<dbReference type="NCBIfam" id="TIGR01180">
    <property type="entry name" value="aman2_put"/>
    <property type="match status" value="1"/>
</dbReference>
<reference evidence="4 5" key="1">
    <citation type="submission" date="2018-07" db="EMBL/GenBank/DDBJ databases">
        <title>Genomic Encyclopedia of Type Strains, Phase III (KMG-III): the genomes of soil and plant-associated and newly described type strains.</title>
        <authorList>
            <person name="Whitman W."/>
        </authorList>
    </citation>
    <scope>NUCLEOTIDE SEQUENCE [LARGE SCALE GENOMIC DNA]</scope>
    <source>
        <strain evidence="4 5">31-25a</strain>
    </source>
</reference>
<dbReference type="AlphaFoldDB" id="A0A368YEW6"/>
<keyword evidence="5" id="KW-1185">Reference proteome</keyword>
<dbReference type="InterPro" id="IPR005887">
    <property type="entry name" value="GH92_a_mannosidase_put"/>
</dbReference>
<dbReference type="InterPro" id="IPR012939">
    <property type="entry name" value="Glyco_hydro_92"/>
</dbReference>
<gene>
    <name evidence="4" type="ORF">C7476_13224</name>
</gene>
<proteinExistence type="predicted"/>
<dbReference type="GO" id="GO:0030246">
    <property type="term" value="F:carbohydrate binding"/>
    <property type="evidence" value="ECO:0007669"/>
    <property type="project" value="InterPro"/>
</dbReference>
<evidence type="ECO:0000313" key="4">
    <source>
        <dbReference type="EMBL" id="RCW77988.1"/>
    </source>
</evidence>
<dbReference type="Gene3D" id="1.20.1610.10">
    <property type="entry name" value="alpha-1,2-mannosidases domains"/>
    <property type="match status" value="1"/>
</dbReference>
<dbReference type="RefSeq" id="WP_147274745.1">
    <property type="nucleotide sequence ID" value="NZ_QPJM01000032.1"/>
</dbReference>
<dbReference type="PANTHER" id="PTHR12143">
    <property type="entry name" value="PEPTIDE N-GLYCANASE PNGASE -RELATED"/>
    <property type="match status" value="1"/>
</dbReference>
<feature type="domain" description="Glycosyl hydrolase family 92" evidence="2">
    <location>
        <begin position="301"/>
        <end position="782"/>
    </location>
</feature>
<evidence type="ECO:0000259" key="3">
    <source>
        <dbReference type="Pfam" id="PF17678"/>
    </source>
</evidence>
<dbReference type="SUPFAM" id="SSF48208">
    <property type="entry name" value="Six-hairpin glycosidases"/>
    <property type="match status" value="1"/>
</dbReference>
<dbReference type="Gene3D" id="2.70.98.10">
    <property type="match status" value="1"/>
</dbReference>
<organism evidence="4 5">
    <name type="scientific">Phyllobacterium bourgognense</name>
    <dbReference type="NCBI Taxonomy" id="314236"/>
    <lineage>
        <taxon>Bacteria</taxon>
        <taxon>Pseudomonadati</taxon>
        <taxon>Pseudomonadota</taxon>
        <taxon>Alphaproteobacteria</taxon>
        <taxon>Hyphomicrobiales</taxon>
        <taxon>Phyllobacteriaceae</taxon>
        <taxon>Phyllobacterium</taxon>
    </lineage>
</organism>
<evidence type="ECO:0000313" key="5">
    <source>
        <dbReference type="Proteomes" id="UP000253324"/>
    </source>
</evidence>
<dbReference type="GO" id="GO:0006516">
    <property type="term" value="P:glycoprotein catabolic process"/>
    <property type="evidence" value="ECO:0007669"/>
    <property type="project" value="TreeGrafter"/>
</dbReference>
<dbReference type="EMBL" id="QPJM01000032">
    <property type="protein sequence ID" value="RCW77988.1"/>
    <property type="molecule type" value="Genomic_DNA"/>
</dbReference>
<dbReference type="Pfam" id="PF07971">
    <property type="entry name" value="Glyco_hydro_92"/>
    <property type="match status" value="1"/>
</dbReference>
<dbReference type="Proteomes" id="UP000253324">
    <property type="component" value="Unassembled WGS sequence"/>
</dbReference>
<dbReference type="InterPro" id="IPR008928">
    <property type="entry name" value="6-hairpin_glycosidase_sf"/>
</dbReference>
<feature type="domain" description="Glycosyl hydrolase family 92 N-terminal" evidence="3">
    <location>
        <begin position="41"/>
        <end position="295"/>
    </location>
</feature>
<dbReference type="GO" id="GO:0005829">
    <property type="term" value="C:cytosol"/>
    <property type="evidence" value="ECO:0007669"/>
    <property type="project" value="TreeGrafter"/>
</dbReference>
<feature type="non-terminal residue" evidence="4">
    <location>
        <position position="1"/>
    </location>
</feature>
<protein>
    <submittedName>
        <fullName evidence="4">Putative alpha-1,2-mannosidase</fullName>
    </submittedName>
</protein>
<evidence type="ECO:0000259" key="2">
    <source>
        <dbReference type="Pfam" id="PF07971"/>
    </source>
</evidence>
<name>A0A368YEW6_9HYPH</name>
<dbReference type="InterPro" id="IPR014718">
    <property type="entry name" value="GH-type_carb-bd"/>
</dbReference>
<accession>A0A368YEW6</accession>
<dbReference type="InterPro" id="IPR050883">
    <property type="entry name" value="PNGase"/>
</dbReference>
<evidence type="ECO:0000256" key="1">
    <source>
        <dbReference type="SAM" id="MobiDB-lite"/>
    </source>
</evidence>
<sequence length="807" mass="88657">QLALDAANKLGASATDDFKTRISALEAAVEKLQPQEDLAQFVNPFVGTAGTTNSHSEDKGQTYPAVGVPFGMTQWTPATNSTETKGTAPYYYGDTAIQGFRASHFLSGSAVQEYGSIQLFAGQDAREQWTPNLLSSKFSHEKEKAGPDLYEVELPDRNISVSMTGTARCGLIRFRFLKGGTGWISVQNNNDRQIPAGLTALWNGAGRTTIEAETQEVVGNNKVGRFYAGMHKPAGFFGQFAVTFDRKFRTGGTWAGKAFVPDNRQAAAGTAPSGAVVMFDDLKPGETVTARTCMSFANIDGARANGAAELPDFNFDKTQQASRAAWNKVLNAILVDGAQTDRRVFYTSLYHMYLAPRMFSDVSGKYPRFAGGAAYETASGFTYYDDYSMWDTYRALHPFLTITEPKRVTDLVRSLLIKGEQGGYLPIFPLWNSYTSAMIGDHAISMIGDAHLKGIKGFDIDKAYALMFKNATQTPGKEEYEDGKGRRALGSYLKFGYIPLEDKVPDAFHQNEQVSRTLEYAYDDFVLSEVAKSLGKTADEAMFRQRAQNYRNVLDPATGFARGRYENGTWSRDGNLDNACIQAESFCPAKNQSYITEGSPFQYMFYVPQDIPGLISLQKDGEVGFLSKLDALFAGKGKGYYWHGNEPSHHIAYLFNYAGAAAKTQKHVEEQRRTQYLDAPDGLFGNDDAGQMSAWYAFSALGFYPVTPGIPAYVIGTPLFSSAKLQLENGKTFEVIAERPASAAAKDAPYIESATLNGKLLQRYWIKHSEITAGGTLTFKMSPTPGINWPQDRTPPGQEPAGPRIVQ</sequence>